<dbReference type="PIRSF" id="PIRSF021524">
    <property type="entry name" value="MSH_acetyltransferase"/>
    <property type="match status" value="1"/>
</dbReference>
<dbReference type="EC" id="2.3.1.189" evidence="4"/>
<dbReference type="NCBIfam" id="TIGR03448">
    <property type="entry name" value="mycothiol_MshD"/>
    <property type="match status" value="1"/>
</dbReference>
<dbReference type="PROSITE" id="PS51186">
    <property type="entry name" value="GNAT"/>
    <property type="match status" value="2"/>
</dbReference>
<feature type="binding site" evidence="4">
    <location>
        <begin position="266"/>
        <end position="268"/>
    </location>
    <ligand>
        <name>acetyl-CoA</name>
        <dbReference type="ChEBI" id="CHEBI:57288"/>
        <label>2</label>
    </ligand>
</feature>
<evidence type="ECO:0000313" key="7">
    <source>
        <dbReference type="Proteomes" id="UP000292564"/>
    </source>
</evidence>
<dbReference type="OrthoDB" id="3208058at2"/>
<dbReference type="InterPro" id="IPR016181">
    <property type="entry name" value="Acyl_CoA_acyltransferase"/>
</dbReference>
<dbReference type="RefSeq" id="WP_130509433.1">
    <property type="nucleotide sequence ID" value="NZ_SHKY01000001.1"/>
</dbReference>
<comment type="caution">
    <text evidence="6">The sequence shown here is derived from an EMBL/GenBank/DDBJ whole genome shotgun (WGS) entry which is preliminary data.</text>
</comment>
<accession>A0A4Q7ZI37</accession>
<dbReference type="PANTHER" id="PTHR43420:SF12">
    <property type="entry name" value="N-ACETYLTRANSFERASE DOMAIN-CONTAINING PROTEIN"/>
    <property type="match status" value="1"/>
</dbReference>
<evidence type="ECO:0000256" key="3">
    <source>
        <dbReference type="ARBA" id="ARBA00023315"/>
    </source>
</evidence>
<sequence>MTTVRPVRHADRLTPEESAAVLAVAEAAAAADGVFALAEDTVLAVRHAPASASASGADAGPDTAGTGADGDAAGVGAARVHLLSFADDGLAGYAYLDRSDPGAPSGELVVHPRHRREGYGTALLAAVASAVPGATLSVWAHGDGAAARTFAEGAGFARARVLWQMRRPLTEPLPDVPLPAGVTVRHFRPGFDDAGWLRLNARAFADHPEQGRWTETDLRLRMAEPWFDPEGFLLAVDVADTLLGFHWTKVHPARGDVPRMGEIYVLGVDPGGHRRGLGAALSLAGLQHLAQRGVRDALLYVDESNSAAVALYQRLGFTVFAADVSYQKRVPLAGS</sequence>
<dbReference type="EMBL" id="SHKY01000001">
    <property type="protein sequence ID" value="RZU50512.1"/>
    <property type="molecule type" value="Genomic_DNA"/>
</dbReference>
<dbReference type="SUPFAM" id="SSF55729">
    <property type="entry name" value="Acyl-CoA N-acyltransferases (Nat)"/>
    <property type="match status" value="1"/>
</dbReference>
<keyword evidence="2 4" id="KW-0677">Repeat</keyword>
<protein>
    <recommendedName>
        <fullName evidence="4">Mycothiol acetyltransferase</fullName>
        <shortName evidence="4">MSH acetyltransferase</shortName>
        <ecNumber evidence="4">2.3.1.189</ecNumber>
    </recommendedName>
    <alternativeName>
        <fullName evidence="4">Mycothiol synthase</fullName>
    </alternativeName>
</protein>
<dbReference type="InterPro" id="IPR017813">
    <property type="entry name" value="Mycothiol_AcTrfase"/>
</dbReference>
<dbReference type="Pfam" id="PF13508">
    <property type="entry name" value="Acetyltransf_7"/>
    <property type="match status" value="1"/>
</dbReference>
<keyword evidence="3 4" id="KW-0012">Acyltransferase</keyword>
<dbReference type="InterPro" id="IPR000182">
    <property type="entry name" value="GNAT_dom"/>
</dbReference>
<keyword evidence="1 4" id="KW-0808">Transferase</keyword>
<evidence type="ECO:0000256" key="4">
    <source>
        <dbReference type="HAMAP-Rule" id="MF_01698"/>
    </source>
</evidence>
<dbReference type="HAMAP" id="MF_01698">
    <property type="entry name" value="MshD"/>
    <property type="match status" value="1"/>
</dbReference>
<evidence type="ECO:0000313" key="6">
    <source>
        <dbReference type="EMBL" id="RZU50512.1"/>
    </source>
</evidence>
<name>A0A4Q7ZI37_9ACTN</name>
<keyword evidence="7" id="KW-1185">Reference proteome</keyword>
<evidence type="ECO:0000256" key="2">
    <source>
        <dbReference type="ARBA" id="ARBA00022737"/>
    </source>
</evidence>
<dbReference type="Pfam" id="PF00583">
    <property type="entry name" value="Acetyltransf_1"/>
    <property type="match status" value="1"/>
</dbReference>
<dbReference type="GO" id="GO:0035447">
    <property type="term" value="F:mycothiol synthase activity"/>
    <property type="evidence" value="ECO:0007669"/>
    <property type="project" value="UniProtKB-UniRule"/>
</dbReference>
<feature type="domain" description="N-acetyltransferase" evidence="5">
    <location>
        <begin position="22"/>
        <end position="174"/>
    </location>
</feature>
<feature type="binding site" evidence="4">
    <location>
        <begin position="116"/>
        <end position="121"/>
    </location>
    <ligand>
        <name>acetyl-CoA</name>
        <dbReference type="ChEBI" id="CHEBI:57288"/>
        <label>1</label>
    </ligand>
</feature>
<feature type="binding site" evidence="4">
    <location>
        <position position="262"/>
    </location>
    <ligand>
        <name>1D-myo-inositol 2-(L-cysteinylamino)-2-deoxy-alpha-D-glucopyranoside</name>
        <dbReference type="ChEBI" id="CHEBI:58887"/>
    </ligand>
</feature>
<comment type="subunit">
    <text evidence="4">Monomer.</text>
</comment>
<dbReference type="GO" id="GO:0010125">
    <property type="term" value="P:mycothiol biosynthetic process"/>
    <property type="evidence" value="ECO:0007669"/>
    <property type="project" value="UniProtKB-UniRule"/>
</dbReference>
<dbReference type="Gene3D" id="3.40.630.30">
    <property type="match status" value="1"/>
</dbReference>
<comment type="function">
    <text evidence="4">Catalyzes the transfer of acetyl from acetyl-CoA to desacetylmycothiol (Cys-GlcN-Ins) to form mycothiol.</text>
</comment>
<comment type="similarity">
    <text evidence="4">Belongs to the acetyltransferase family. MshD subfamily.</text>
</comment>
<comment type="caution">
    <text evidence="4">Lacks conserved residue(s) required for the propagation of feature annotation.</text>
</comment>
<feature type="binding site" evidence="4">
    <location>
        <position position="300"/>
    </location>
    <ligand>
        <name>1D-myo-inositol 2-(L-cysteinylamino)-2-deoxy-alpha-D-glucopyranoside</name>
        <dbReference type="ChEBI" id="CHEBI:58887"/>
    </ligand>
</feature>
<gene>
    <name evidence="4" type="primary">mshD</name>
    <name evidence="6" type="ORF">EV385_2284</name>
</gene>
<dbReference type="PANTHER" id="PTHR43420">
    <property type="entry name" value="ACETYLTRANSFERASE"/>
    <property type="match status" value="1"/>
</dbReference>
<dbReference type="Proteomes" id="UP000292564">
    <property type="component" value="Unassembled WGS sequence"/>
</dbReference>
<feature type="binding site" evidence="4">
    <location>
        <position position="209"/>
    </location>
    <ligand>
        <name>1D-myo-inositol 2-(L-cysteinylamino)-2-deoxy-alpha-D-glucopyranoside</name>
        <dbReference type="ChEBI" id="CHEBI:58887"/>
    </ligand>
</feature>
<feature type="binding site" evidence="4">
    <location>
        <position position="249"/>
    </location>
    <ligand>
        <name>1D-myo-inositol 2-(L-cysteinylamino)-2-deoxy-alpha-D-glucopyranoside</name>
        <dbReference type="ChEBI" id="CHEBI:58887"/>
    </ligand>
</feature>
<dbReference type="InterPro" id="IPR050680">
    <property type="entry name" value="YpeA/RimI_acetyltransf"/>
</dbReference>
<comment type="catalytic activity">
    <reaction evidence="4">
        <text>1D-myo-inositol 2-(L-cysteinylamino)-2-deoxy-alpha-D-glucopyranoside + acetyl-CoA = mycothiol + CoA + H(+)</text>
        <dbReference type="Rhea" id="RHEA:26172"/>
        <dbReference type="ChEBI" id="CHEBI:15378"/>
        <dbReference type="ChEBI" id="CHEBI:16768"/>
        <dbReference type="ChEBI" id="CHEBI:57287"/>
        <dbReference type="ChEBI" id="CHEBI:57288"/>
        <dbReference type="ChEBI" id="CHEBI:58887"/>
        <dbReference type="EC" id="2.3.1.189"/>
    </reaction>
</comment>
<feature type="binding site" evidence="4">
    <location>
        <position position="39"/>
    </location>
    <ligand>
        <name>1D-myo-inositol 2-(L-cysteinylamino)-2-deoxy-alpha-D-glucopyranoside</name>
        <dbReference type="ChEBI" id="CHEBI:58887"/>
    </ligand>
</feature>
<evidence type="ECO:0000259" key="5">
    <source>
        <dbReference type="PROSITE" id="PS51186"/>
    </source>
</evidence>
<dbReference type="AlphaFoldDB" id="A0A4Q7ZI37"/>
<feature type="domain" description="N-acetyltransferase" evidence="5">
    <location>
        <begin position="182"/>
        <end position="331"/>
    </location>
</feature>
<evidence type="ECO:0000256" key="1">
    <source>
        <dbReference type="ARBA" id="ARBA00022679"/>
    </source>
</evidence>
<organism evidence="6 7">
    <name type="scientific">Krasilnikovia cinnamomea</name>
    <dbReference type="NCBI Taxonomy" id="349313"/>
    <lineage>
        <taxon>Bacteria</taxon>
        <taxon>Bacillati</taxon>
        <taxon>Actinomycetota</taxon>
        <taxon>Actinomycetes</taxon>
        <taxon>Micromonosporales</taxon>
        <taxon>Micromonosporaceae</taxon>
        <taxon>Krasilnikovia</taxon>
    </lineage>
</organism>
<proteinExistence type="inferred from homology"/>
<feature type="binding site" evidence="4">
    <location>
        <begin position="108"/>
        <end position="110"/>
    </location>
    <ligand>
        <name>acetyl-CoA</name>
        <dbReference type="ChEBI" id="CHEBI:57288"/>
        <label>1</label>
    </ligand>
</feature>
<reference evidence="6 7" key="1">
    <citation type="submission" date="2019-02" db="EMBL/GenBank/DDBJ databases">
        <title>Sequencing the genomes of 1000 actinobacteria strains.</title>
        <authorList>
            <person name="Klenk H.-P."/>
        </authorList>
    </citation>
    <scope>NUCLEOTIDE SEQUENCE [LARGE SCALE GENOMIC DNA]</scope>
    <source>
        <strain evidence="6 7">DSM 45162</strain>
    </source>
</reference>